<evidence type="ECO:0000313" key="1">
    <source>
        <dbReference type="EMBL" id="MET7029804.1"/>
    </source>
</evidence>
<name>A0ABV2TZU5_9FLAO</name>
<protein>
    <submittedName>
        <fullName evidence="1">Uncharacterized protein</fullName>
    </submittedName>
</protein>
<gene>
    <name evidence="1" type="ORF">ABXZ32_10375</name>
</gene>
<dbReference type="EMBL" id="JBEWYP010000005">
    <property type="protein sequence ID" value="MET7029804.1"/>
    <property type="molecule type" value="Genomic_DNA"/>
</dbReference>
<keyword evidence="2" id="KW-1185">Reference proteome</keyword>
<evidence type="ECO:0000313" key="2">
    <source>
        <dbReference type="Proteomes" id="UP001549773"/>
    </source>
</evidence>
<proteinExistence type="predicted"/>
<dbReference type="Proteomes" id="UP001549773">
    <property type="component" value="Unassembled WGS sequence"/>
</dbReference>
<sequence>MSIRQFETNQVKAPFLGKPHYPISGLDQLGLNLTSERIFDLLLPGLNNVTQRIRYYSFYCWFFDWYSTTIRNTSRSKQNNYLRRAEFLLALIAAFRKQGGVPGITKALTIFESSDETIDLKAGTQEGSNSEGSYWKNPRGVLGQYYISSIKQMGILGDQGDKEGLYIRTDFDHQTKVSGKQLADAFIQNTSASLQIFTEAIENNYITKRELAHLSKDFNMLVIPGASMEEQLLWKLFSGVDRPKENQETYFRKETIKLLLSNITQYQNEEKYNQLNVPFSIYSSGWDSDYSTTEKLWYFFILEQFWSVSCTGCLDAFINILDEESSNNWIDEIELINHIVSKVINLFEAKGANAHERLFFKSPFMQESVEELVYLSKKETNPYIKISLTLYAIQKLFLENEDSVSELTNLSSTFKIHTASSFLVAYNDFDSKRDFNIIEFVKYFITLYIINRHHFVALRKLNATQNSAKFYREDGMIRFVDHFFYDYSSPRIHTLFDFMRDLNIIDSETTTLTTKGLERLNNLEL</sequence>
<comment type="caution">
    <text evidence="1">The sequence shown here is derived from an EMBL/GenBank/DDBJ whole genome shotgun (WGS) entry which is preliminary data.</text>
</comment>
<accession>A0ABV2TZU5</accession>
<dbReference type="RefSeq" id="WP_354618608.1">
    <property type="nucleotide sequence ID" value="NZ_JBEWYP010000005.1"/>
</dbReference>
<reference evidence="1 2" key="1">
    <citation type="submission" date="2024-07" db="EMBL/GenBank/DDBJ databases">
        <title>The genome sequence of type strain Sediminicola luteus GDMCC 1.2596T.</title>
        <authorList>
            <person name="Liu Y."/>
        </authorList>
    </citation>
    <scope>NUCLEOTIDE SEQUENCE [LARGE SCALE GENOMIC DNA]</scope>
    <source>
        <strain evidence="1 2">GDMCC 1.2596</strain>
    </source>
</reference>
<organism evidence="1 2">
    <name type="scientific">Sediminicola luteus</name>
    <dbReference type="NCBI Taxonomy" id="319238"/>
    <lineage>
        <taxon>Bacteria</taxon>
        <taxon>Pseudomonadati</taxon>
        <taxon>Bacteroidota</taxon>
        <taxon>Flavobacteriia</taxon>
        <taxon>Flavobacteriales</taxon>
        <taxon>Flavobacteriaceae</taxon>
        <taxon>Sediminicola</taxon>
    </lineage>
</organism>